<name>A0ABW2SQE8_9ACTO</name>
<evidence type="ECO:0000313" key="1">
    <source>
        <dbReference type="EMBL" id="MFC7581683.1"/>
    </source>
</evidence>
<sequence length="208" mass="23188">MIRHAARIPEAQLLRVAGARVCDLPTAAVQCAASLPACDGVVVVSGALRALSRFGAVGRAEGRRREETWRRHMTALLDRSGPGARNCRRARAVIGAADAACESVAERILLWILRSRGFHVETQATYRVNGRVRRVDFFIRRPGRLPDVVIEFDGIGKYGDTLPLVLRSVWEEKRRQMDLESLGLVFLRFVMRRCGMVRAPRACRALAV</sequence>
<organism evidence="1 2">
    <name type="scientific">Schaalia naturae</name>
    <dbReference type="NCBI Taxonomy" id="635203"/>
    <lineage>
        <taxon>Bacteria</taxon>
        <taxon>Bacillati</taxon>
        <taxon>Actinomycetota</taxon>
        <taxon>Actinomycetes</taxon>
        <taxon>Actinomycetales</taxon>
        <taxon>Actinomycetaceae</taxon>
        <taxon>Schaalia</taxon>
    </lineage>
</organism>
<keyword evidence="2" id="KW-1185">Reference proteome</keyword>
<evidence type="ECO:0000313" key="2">
    <source>
        <dbReference type="Proteomes" id="UP001596527"/>
    </source>
</evidence>
<accession>A0ABW2SQE8</accession>
<dbReference type="Proteomes" id="UP001596527">
    <property type="component" value="Unassembled WGS sequence"/>
</dbReference>
<evidence type="ECO:0008006" key="3">
    <source>
        <dbReference type="Google" id="ProtNLM"/>
    </source>
</evidence>
<proteinExistence type="predicted"/>
<dbReference type="EMBL" id="JBHTEF010000001">
    <property type="protein sequence ID" value="MFC7581683.1"/>
    <property type="molecule type" value="Genomic_DNA"/>
</dbReference>
<reference evidence="2" key="1">
    <citation type="journal article" date="2019" name="Int. J. Syst. Evol. Microbiol.">
        <title>The Global Catalogue of Microorganisms (GCM) 10K type strain sequencing project: providing services to taxonomists for standard genome sequencing and annotation.</title>
        <authorList>
            <consortium name="The Broad Institute Genomics Platform"/>
            <consortium name="The Broad Institute Genome Sequencing Center for Infectious Disease"/>
            <person name="Wu L."/>
            <person name="Ma J."/>
        </authorList>
    </citation>
    <scope>NUCLEOTIDE SEQUENCE [LARGE SCALE GENOMIC DNA]</scope>
    <source>
        <strain evidence="2">CCUG 56698</strain>
    </source>
</reference>
<dbReference type="RefSeq" id="WP_380975189.1">
    <property type="nucleotide sequence ID" value="NZ_JBHTEF010000001.1"/>
</dbReference>
<gene>
    <name evidence="1" type="ORF">ACFQWG_10805</name>
</gene>
<protein>
    <recommendedName>
        <fullName evidence="3">DUF559 domain-containing protein</fullName>
    </recommendedName>
</protein>
<comment type="caution">
    <text evidence="1">The sequence shown here is derived from an EMBL/GenBank/DDBJ whole genome shotgun (WGS) entry which is preliminary data.</text>
</comment>